<feature type="transmembrane region" description="Helical" evidence="2">
    <location>
        <begin position="113"/>
        <end position="136"/>
    </location>
</feature>
<evidence type="ECO:0000259" key="3">
    <source>
        <dbReference type="Pfam" id="PF02719"/>
    </source>
</evidence>
<dbReference type="Proteomes" id="UP000223749">
    <property type="component" value="Chromosome"/>
</dbReference>
<dbReference type="KEGG" id="pgs:CPT03_06355"/>
<keyword evidence="2" id="KW-0812">Transmembrane</keyword>
<dbReference type="InterPro" id="IPR051203">
    <property type="entry name" value="Polysaccharide_Synthase-Rel"/>
</dbReference>
<feature type="transmembrane region" description="Helical" evidence="2">
    <location>
        <begin position="87"/>
        <end position="107"/>
    </location>
</feature>
<dbReference type="RefSeq" id="WP_099438051.1">
    <property type="nucleotide sequence ID" value="NZ_CP024091.1"/>
</dbReference>
<proteinExistence type="inferred from homology"/>
<accession>A0A2D1U3D5</accession>
<keyword evidence="5" id="KW-1185">Reference proteome</keyword>
<feature type="transmembrane region" description="Helical" evidence="2">
    <location>
        <begin position="48"/>
        <end position="66"/>
    </location>
</feature>
<evidence type="ECO:0000256" key="1">
    <source>
        <dbReference type="ARBA" id="ARBA00007430"/>
    </source>
</evidence>
<dbReference type="Pfam" id="PF02719">
    <property type="entry name" value="Polysacc_synt_2"/>
    <property type="match status" value="1"/>
</dbReference>
<evidence type="ECO:0000256" key="2">
    <source>
        <dbReference type="SAM" id="Phobius"/>
    </source>
</evidence>
<dbReference type="PANTHER" id="PTHR43318">
    <property type="entry name" value="UDP-N-ACETYLGLUCOSAMINE 4,6-DEHYDRATASE"/>
    <property type="match status" value="1"/>
</dbReference>
<dbReference type="OrthoDB" id="9803111at2"/>
<name>A0A2D1U3D5_9SPHI</name>
<sequence length="650" mass="73914">MKKILFCEKVYSRWLILLIDQLIVTISLAASLLVIQKEDLNEVFSNSFLLYVGIYNLITIGVFVSMRIHTGIIRYSSVDDIFRVFKAVLLASLVFEAVTYLFLSAYFEFNNKWFIPMLIINFFISASMLIALRIGVKQLFHYLKDLEVVANEVLLIYGADRASLLIKQGLDSSSERNFVILGFIDDNPDRRNKHIEQKRVYGSDAIQDLKNKYGVEKMIVAEDCLDIDGRKAAIERCMECGIRIISVPASNHWLKGKLKLSQLPDLRIEDLLQRDPINMEGENIKSELKGKRILITGAAGSIGSEIVRQVLKCNPQLLILCDQAETPLHEMQLEIEDTFKSNVCELFIVNIQNYGRLKNLFETYRPEIIFHAAALKHVPMMEHNPSEAILTNVMGTKNLADLAIDYDVEKFIMISTDKAVKPTNVMGASKRIAEIYIQSLQNYQNDVVHRTRFITTRFGNVLGSNGSVVPRFRSQIEAGGPVTVTDPNITRYFMTIPEAVQLVLEASVMGKGGEIFIFDMGEPIKILNLAINMIKLAGFVPYTDIKICFTGLRPGEKLYEELLNKTEKVLPTYHEKIKISNVIYYPYDYVQRKIEELLTLNRLNDDQKVVRKMKEIVPEYVSTNVNYQSIEVVNVETGDLMDVSVEPGVS</sequence>
<evidence type="ECO:0000313" key="4">
    <source>
        <dbReference type="EMBL" id="ATP56109.1"/>
    </source>
</evidence>
<comment type="similarity">
    <text evidence="1">Belongs to the polysaccharide synthase family.</text>
</comment>
<organism evidence="4 5">
    <name type="scientific">Pedobacter ginsengisoli</name>
    <dbReference type="NCBI Taxonomy" id="363852"/>
    <lineage>
        <taxon>Bacteria</taxon>
        <taxon>Pseudomonadati</taxon>
        <taxon>Bacteroidota</taxon>
        <taxon>Sphingobacteriia</taxon>
        <taxon>Sphingobacteriales</taxon>
        <taxon>Sphingobacteriaceae</taxon>
        <taxon>Pedobacter</taxon>
    </lineage>
</organism>
<dbReference type="InterPro" id="IPR036291">
    <property type="entry name" value="NAD(P)-bd_dom_sf"/>
</dbReference>
<dbReference type="PANTHER" id="PTHR43318:SF1">
    <property type="entry name" value="POLYSACCHARIDE BIOSYNTHESIS PROTEIN EPSC-RELATED"/>
    <property type="match status" value="1"/>
</dbReference>
<gene>
    <name evidence="4" type="ORF">CPT03_06355</name>
</gene>
<feature type="transmembrane region" description="Helical" evidence="2">
    <location>
        <begin position="12"/>
        <end position="36"/>
    </location>
</feature>
<dbReference type="SUPFAM" id="SSF51735">
    <property type="entry name" value="NAD(P)-binding Rossmann-fold domains"/>
    <property type="match status" value="1"/>
</dbReference>
<dbReference type="CDD" id="cd05237">
    <property type="entry name" value="UDP_invert_4-6DH_SDR_e"/>
    <property type="match status" value="1"/>
</dbReference>
<keyword evidence="2" id="KW-0472">Membrane</keyword>
<dbReference type="EMBL" id="CP024091">
    <property type="protein sequence ID" value="ATP56109.1"/>
    <property type="molecule type" value="Genomic_DNA"/>
</dbReference>
<reference evidence="4 5" key="1">
    <citation type="submission" date="2017-10" db="EMBL/GenBank/DDBJ databases">
        <title>Whole genome of Pedobacter ginsengisoli T01R-27 isolated from tomato rhizosphere.</title>
        <authorList>
            <person name="Weon H.-Y."/>
            <person name="Lee S.A."/>
            <person name="Sang M.K."/>
            <person name="Song J."/>
        </authorList>
    </citation>
    <scope>NUCLEOTIDE SEQUENCE [LARGE SCALE GENOMIC DNA]</scope>
    <source>
        <strain evidence="4 5">T01R-27</strain>
    </source>
</reference>
<feature type="domain" description="Polysaccharide biosynthesis protein CapD-like" evidence="3">
    <location>
        <begin position="293"/>
        <end position="579"/>
    </location>
</feature>
<dbReference type="AlphaFoldDB" id="A0A2D1U3D5"/>
<dbReference type="InterPro" id="IPR003869">
    <property type="entry name" value="Polysac_CapD-like"/>
</dbReference>
<keyword evidence="2" id="KW-1133">Transmembrane helix</keyword>
<evidence type="ECO:0000313" key="5">
    <source>
        <dbReference type="Proteomes" id="UP000223749"/>
    </source>
</evidence>
<dbReference type="Gene3D" id="3.40.50.720">
    <property type="entry name" value="NAD(P)-binding Rossmann-like Domain"/>
    <property type="match status" value="2"/>
</dbReference>
<protein>
    <submittedName>
        <fullName evidence="4">Polysaccharide biosynthesis protein</fullName>
    </submittedName>
</protein>